<organism evidence="2 3">
    <name type="scientific">Sphingomonas sanguinis</name>
    <dbReference type="NCBI Taxonomy" id="33051"/>
    <lineage>
        <taxon>Bacteria</taxon>
        <taxon>Pseudomonadati</taxon>
        <taxon>Pseudomonadota</taxon>
        <taxon>Alphaproteobacteria</taxon>
        <taxon>Sphingomonadales</taxon>
        <taxon>Sphingomonadaceae</taxon>
        <taxon>Sphingomonas</taxon>
    </lineage>
</organism>
<dbReference type="GeneID" id="78488326"/>
<dbReference type="EMBL" id="JABEOV010000013">
    <property type="protein sequence ID" value="NNG53626.1"/>
    <property type="molecule type" value="Genomic_DNA"/>
</dbReference>
<sequence length="110" mass="12449">MEKLWRRRSSPAPEITVWDCCDRLSAVDDRHRSDAIARRQPLVAVTKILASSVIPHVHSWVYASMVKSSLNVEEDVTEMAISVIDPMDHDKNAMDAAMFALGHIREQHKA</sequence>
<keyword evidence="4" id="KW-1185">Reference proteome</keyword>
<dbReference type="Proteomes" id="UP000557656">
    <property type="component" value="Unassembled WGS sequence"/>
</dbReference>
<name>A0A7Y7QXF3_9SPHN</name>
<evidence type="ECO:0000313" key="3">
    <source>
        <dbReference type="Proteomes" id="UP000531581"/>
    </source>
</evidence>
<evidence type="ECO:0000313" key="1">
    <source>
        <dbReference type="EMBL" id="NNG53626.1"/>
    </source>
</evidence>
<comment type="caution">
    <text evidence="2">The sequence shown here is derived from an EMBL/GenBank/DDBJ whole genome shotgun (WGS) entry which is preliminary data.</text>
</comment>
<proteinExistence type="predicted"/>
<dbReference type="RefSeq" id="WP_156477770.1">
    <property type="nucleotide sequence ID" value="NZ_JABEOV010000013.1"/>
</dbReference>
<protein>
    <submittedName>
        <fullName evidence="2">Uncharacterized protein</fullName>
    </submittedName>
</protein>
<dbReference type="Proteomes" id="UP000531581">
    <property type="component" value="Unassembled WGS sequence"/>
</dbReference>
<dbReference type="EMBL" id="JABYQV010000015">
    <property type="protein sequence ID" value="NVP32472.1"/>
    <property type="molecule type" value="Genomic_DNA"/>
</dbReference>
<dbReference type="AlphaFoldDB" id="A0A7Y7QXF3"/>
<gene>
    <name evidence="1" type="ORF">HKX05_09710</name>
    <name evidence="2" type="ORF">HLV41_15645</name>
</gene>
<reference evidence="3 4" key="1">
    <citation type="submission" date="2020-05" db="EMBL/GenBank/DDBJ databases">
        <title>Draft Genome Sequences of Sphingomonas sp. Isolated from the International Space Station.</title>
        <authorList>
            <person name="Bijlani S."/>
            <person name="Singh N.K."/>
            <person name="Mason C.E."/>
            <person name="Wang C.C."/>
            <person name="Venkateswaran K."/>
        </authorList>
    </citation>
    <scope>NUCLEOTIDE SEQUENCE [LARGE SCALE GENOMIC DNA]</scope>
    <source>
        <strain evidence="1 4">IIF7SW-B5</strain>
        <strain evidence="2">ISS-IIF7SWP</strain>
    </source>
</reference>
<evidence type="ECO:0000313" key="2">
    <source>
        <dbReference type="EMBL" id="NVP32472.1"/>
    </source>
</evidence>
<evidence type="ECO:0000313" key="4">
    <source>
        <dbReference type="Proteomes" id="UP000557656"/>
    </source>
</evidence>
<accession>A0A7Y7QXF3</accession>